<dbReference type="PANTHER" id="PTHR45694:SF5">
    <property type="entry name" value="GLUTAREDOXIN 2"/>
    <property type="match status" value="1"/>
</dbReference>
<dbReference type="GO" id="GO:0005801">
    <property type="term" value="C:cis-Golgi network"/>
    <property type="evidence" value="ECO:0007669"/>
    <property type="project" value="TreeGrafter"/>
</dbReference>
<dbReference type="EMBL" id="MU032345">
    <property type="protein sequence ID" value="KAF3768982.1"/>
    <property type="molecule type" value="Genomic_DNA"/>
</dbReference>
<dbReference type="AlphaFoldDB" id="A0A9P4Y8M6"/>
<accession>A0A9P4Y8M6</accession>
<evidence type="ECO:0000313" key="4">
    <source>
        <dbReference type="Proteomes" id="UP000803844"/>
    </source>
</evidence>
<dbReference type="NCBIfam" id="TIGR02180">
    <property type="entry name" value="GRX_euk"/>
    <property type="match status" value="1"/>
</dbReference>
<dbReference type="GO" id="GO:0000324">
    <property type="term" value="C:fungal-type vacuole"/>
    <property type="evidence" value="ECO:0007669"/>
    <property type="project" value="TreeGrafter"/>
</dbReference>
<feature type="compositionally biased region" description="Basic and acidic residues" evidence="1">
    <location>
        <begin position="81"/>
        <end position="112"/>
    </location>
</feature>
<proteinExistence type="predicted"/>
<feature type="compositionally biased region" description="Basic and acidic residues" evidence="1">
    <location>
        <begin position="127"/>
        <end position="146"/>
    </location>
</feature>
<dbReference type="RefSeq" id="XP_040779943.1">
    <property type="nucleotide sequence ID" value="XM_040919472.1"/>
</dbReference>
<name>A0A9P4Y8M6_CRYP1</name>
<dbReference type="PANTHER" id="PTHR45694">
    <property type="entry name" value="GLUTAREDOXIN 2"/>
    <property type="match status" value="1"/>
</dbReference>
<keyword evidence="4" id="KW-1185">Reference proteome</keyword>
<dbReference type="Proteomes" id="UP000803844">
    <property type="component" value="Unassembled WGS sequence"/>
</dbReference>
<organism evidence="3 4">
    <name type="scientific">Cryphonectria parasitica (strain ATCC 38755 / EP155)</name>
    <dbReference type="NCBI Taxonomy" id="660469"/>
    <lineage>
        <taxon>Eukaryota</taxon>
        <taxon>Fungi</taxon>
        <taxon>Dikarya</taxon>
        <taxon>Ascomycota</taxon>
        <taxon>Pezizomycotina</taxon>
        <taxon>Sordariomycetes</taxon>
        <taxon>Sordariomycetidae</taxon>
        <taxon>Diaporthales</taxon>
        <taxon>Cryphonectriaceae</taxon>
        <taxon>Cryphonectria-Endothia species complex</taxon>
        <taxon>Cryphonectria</taxon>
    </lineage>
</organism>
<dbReference type="GO" id="GO:0034599">
    <property type="term" value="P:cellular response to oxidative stress"/>
    <property type="evidence" value="ECO:0007669"/>
    <property type="project" value="TreeGrafter"/>
</dbReference>
<comment type="caution">
    <text evidence="3">The sequence shown here is derived from an EMBL/GenBank/DDBJ whole genome shotgun (WGS) entry which is preliminary data.</text>
</comment>
<protein>
    <submittedName>
        <fullName evidence="3">Glutaredoxin</fullName>
    </submittedName>
</protein>
<dbReference type="GO" id="GO:0005796">
    <property type="term" value="C:Golgi lumen"/>
    <property type="evidence" value="ECO:0007669"/>
    <property type="project" value="TreeGrafter"/>
</dbReference>
<reference evidence="3" key="1">
    <citation type="journal article" date="2020" name="Phytopathology">
        <title>Genome sequence of the chestnut blight fungus Cryphonectria parasitica EP155: A fundamental resource for an archetypical invasive plant pathogen.</title>
        <authorList>
            <person name="Crouch J.A."/>
            <person name="Dawe A."/>
            <person name="Aerts A."/>
            <person name="Barry K."/>
            <person name="Churchill A.C.L."/>
            <person name="Grimwood J."/>
            <person name="Hillman B."/>
            <person name="Milgroom M.G."/>
            <person name="Pangilinan J."/>
            <person name="Smith M."/>
            <person name="Salamov A."/>
            <person name="Schmutz J."/>
            <person name="Yadav J."/>
            <person name="Grigoriev I.V."/>
            <person name="Nuss D."/>
        </authorList>
    </citation>
    <scope>NUCLEOTIDE SEQUENCE</scope>
    <source>
        <strain evidence="3">EP155</strain>
    </source>
</reference>
<dbReference type="GeneID" id="63836601"/>
<gene>
    <name evidence="3" type="ORF">M406DRAFT_321100</name>
</gene>
<dbReference type="OrthoDB" id="423313at2759"/>
<dbReference type="InterPro" id="IPR011899">
    <property type="entry name" value="Glutaredoxin_euk/vir"/>
</dbReference>
<feature type="compositionally biased region" description="Polar residues" evidence="1">
    <location>
        <begin position="61"/>
        <end position="72"/>
    </location>
</feature>
<dbReference type="InterPro" id="IPR002109">
    <property type="entry name" value="Glutaredoxin"/>
</dbReference>
<feature type="region of interest" description="Disordered" evidence="1">
    <location>
        <begin position="50"/>
        <end position="146"/>
    </location>
</feature>
<evidence type="ECO:0000259" key="2">
    <source>
        <dbReference type="Pfam" id="PF00462"/>
    </source>
</evidence>
<evidence type="ECO:0000256" key="1">
    <source>
        <dbReference type="SAM" id="MobiDB-lite"/>
    </source>
</evidence>
<dbReference type="PRINTS" id="PR00160">
    <property type="entry name" value="GLUTAREDOXIN"/>
</dbReference>
<sequence>MPSTRRLRLLFIGVIAAVVITLVYTSQLRASEEVDSRTFNDFWKKTREGLDKAHGEGAAQAVSNTNKGTGSSKSEEEDDAQLAKDMRARLEAAEQKAKDSANAKVMKPEKPEQVIGVGSSAGGQKKLSGDKAGGDSAGNKETEEDHQVETTLNEILKKSPVIIFSKTYCQYSKRAKAVLLDKYNITPEPYVVELDIHPLGKQIQEKLGKMTSRTTVPNIIINGISIGGSDDILAMDQKDELVDKIRTLGSVGGKSLEVKDRVKEI</sequence>
<dbReference type="GO" id="GO:0015038">
    <property type="term" value="F:glutathione disulfide oxidoreductase activity"/>
    <property type="evidence" value="ECO:0007669"/>
    <property type="project" value="TreeGrafter"/>
</dbReference>
<feature type="domain" description="Glutaredoxin" evidence="2">
    <location>
        <begin position="161"/>
        <end position="223"/>
    </location>
</feature>
<dbReference type="InterPro" id="IPR036249">
    <property type="entry name" value="Thioredoxin-like_sf"/>
</dbReference>
<dbReference type="PROSITE" id="PS51354">
    <property type="entry name" value="GLUTAREDOXIN_2"/>
    <property type="match status" value="1"/>
</dbReference>
<dbReference type="Gene3D" id="3.40.30.10">
    <property type="entry name" value="Glutaredoxin"/>
    <property type="match status" value="1"/>
</dbReference>
<evidence type="ECO:0000313" key="3">
    <source>
        <dbReference type="EMBL" id="KAF3768982.1"/>
    </source>
</evidence>
<dbReference type="SUPFAM" id="SSF52833">
    <property type="entry name" value="Thioredoxin-like"/>
    <property type="match status" value="1"/>
</dbReference>
<dbReference type="Pfam" id="PF00462">
    <property type="entry name" value="Glutaredoxin"/>
    <property type="match status" value="1"/>
</dbReference>
<dbReference type="InterPro" id="IPR014025">
    <property type="entry name" value="Glutaredoxin_subgr"/>
</dbReference>